<comment type="similarity">
    <text evidence="4">Belongs to the ELP4 family.</text>
</comment>
<name>A0ABR1QHR9_9PEZI</name>
<evidence type="ECO:0000256" key="2">
    <source>
        <dbReference type="ARBA" id="ARBA00004496"/>
    </source>
</evidence>
<dbReference type="EMBL" id="JAQQWE010000004">
    <property type="protein sequence ID" value="KAK7956007.1"/>
    <property type="molecule type" value="Genomic_DNA"/>
</dbReference>
<evidence type="ECO:0000256" key="5">
    <source>
        <dbReference type="ARBA" id="ARBA00020265"/>
    </source>
</evidence>
<dbReference type="Gene3D" id="3.40.50.300">
    <property type="entry name" value="P-loop containing nucleotide triphosphate hydrolases"/>
    <property type="match status" value="1"/>
</dbReference>
<comment type="pathway">
    <text evidence="3">tRNA modification; 5-methoxycarbonylmethyl-2-thiouridine-tRNA biosynthesis.</text>
</comment>
<sequence>MSFRKRNMVINTPASAQGSPAKAEKVTVPGVRPSPLDGRPTTSTGTASLDTLLAGHAGFPLGTSLLIEEHGTTDFANVLLRYYAAEGLVQGHQVHVLGMHEGWKAELPGVSTETGSSSKSETAAGDKMKIAWRYESLSSAGASRDRQGPQRPTAPGSEPASVFCHSFDLTKRLAPGDVKGQIGFHPSMIMPKLSAKPTDVTPSSLKLFINDIATKIANAPQSMVHRIIVPSLLSPTLFPSSLSRPEEVLQFLHSLRALLRQYSRRVTAIVALPLTLYPRTSGFVRWIELLSDGVVELVPLQLNAVHAPPPGAKSDSKSDEQMQGLLRVHSLPIYHEKGGGSSDGHARDDLSFSLSRSRGLIIKPFSLPPADGDEPEKKPADATKPNMEF</sequence>
<evidence type="ECO:0000256" key="4">
    <source>
        <dbReference type="ARBA" id="ARBA00007573"/>
    </source>
</evidence>
<dbReference type="CDD" id="cd19494">
    <property type="entry name" value="Elp4"/>
    <property type="match status" value="1"/>
</dbReference>
<organism evidence="10 11">
    <name type="scientific">Apiospora aurea</name>
    <dbReference type="NCBI Taxonomy" id="335848"/>
    <lineage>
        <taxon>Eukaryota</taxon>
        <taxon>Fungi</taxon>
        <taxon>Dikarya</taxon>
        <taxon>Ascomycota</taxon>
        <taxon>Pezizomycotina</taxon>
        <taxon>Sordariomycetes</taxon>
        <taxon>Xylariomycetidae</taxon>
        <taxon>Amphisphaeriales</taxon>
        <taxon>Apiosporaceae</taxon>
        <taxon>Apiospora</taxon>
    </lineage>
</organism>
<keyword evidence="6" id="KW-0963">Cytoplasm</keyword>
<dbReference type="Pfam" id="PF05625">
    <property type="entry name" value="PAXNEB"/>
    <property type="match status" value="1"/>
</dbReference>
<comment type="caution">
    <text evidence="10">The sequence shown here is derived from an EMBL/GenBank/DDBJ whole genome shotgun (WGS) entry which is preliminary data.</text>
</comment>
<gene>
    <name evidence="10" type="ORF">PG986_005229</name>
</gene>
<dbReference type="RefSeq" id="XP_066701313.1">
    <property type="nucleotide sequence ID" value="XM_066841451.1"/>
</dbReference>
<evidence type="ECO:0000256" key="7">
    <source>
        <dbReference type="ARBA" id="ARBA00022694"/>
    </source>
</evidence>
<dbReference type="Proteomes" id="UP001391051">
    <property type="component" value="Unassembled WGS sequence"/>
</dbReference>
<keyword evidence="7" id="KW-0819">tRNA processing</keyword>
<dbReference type="GeneID" id="92074513"/>
<accession>A0ABR1QHR9</accession>
<evidence type="ECO:0000256" key="9">
    <source>
        <dbReference type="SAM" id="MobiDB-lite"/>
    </source>
</evidence>
<evidence type="ECO:0000256" key="6">
    <source>
        <dbReference type="ARBA" id="ARBA00022490"/>
    </source>
</evidence>
<comment type="subcellular location">
    <subcellularLocation>
        <location evidence="2">Cytoplasm</location>
    </subcellularLocation>
    <subcellularLocation>
        <location evidence="1">Nucleus</location>
    </subcellularLocation>
</comment>
<reference evidence="10 11" key="1">
    <citation type="submission" date="2023-01" db="EMBL/GenBank/DDBJ databases">
        <title>Analysis of 21 Apiospora genomes using comparative genomics revels a genus with tremendous synthesis potential of carbohydrate active enzymes and secondary metabolites.</title>
        <authorList>
            <person name="Sorensen T."/>
        </authorList>
    </citation>
    <scope>NUCLEOTIDE SEQUENCE [LARGE SCALE GENOMIC DNA]</scope>
    <source>
        <strain evidence="10 11">CBS 24483</strain>
    </source>
</reference>
<protein>
    <recommendedName>
        <fullName evidence="5">Elongator complex protein 4</fullName>
    </recommendedName>
</protein>
<evidence type="ECO:0000256" key="3">
    <source>
        <dbReference type="ARBA" id="ARBA00005043"/>
    </source>
</evidence>
<dbReference type="PANTHER" id="PTHR12896">
    <property type="entry name" value="PAX6 NEIGHBOR PROTEIN PAXNEB"/>
    <property type="match status" value="1"/>
</dbReference>
<dbReference type="PANTHER" id="PTHR12896:SF1">
    <property type="entry name" value="ELONGATOR COMPLEX PROTEIN 4"/>
    <property type="match status" value="1"/>
</dbReference>
<evidence type="ECO:0000256" key="1">
    <source>
        <dbReference type="ARBA" id="ARBA00004123"/>
    </source>
</evidence>
<feature type="region of interest" description="Disordered" evidence="9">
    <location>
        <begin position="363"/>
        <end position="389"/>
    </location>
</feature>
<feature type="region of interest" description="Disordered" evidence="9">
    <location>
        <begin position="1"/>
        <end position="44"/>
    </location>
</feature>
<evidence type="ECO:0000256" key="8">
    <source>
        <dbReference type="ARBA" id="ARBA00023242"/>
    </source>
</evidence>
<evidence type="ECO:0000313" key="11">
    <source>
        <dbReference type="Proteomes" id="UP001391051"/>
    </source>
</evidence>
<feature type="region of interest" description="Disordered" evidence="9">
    <location>
        <begin position="138"/>
        <end position="161"/>
    </location>
</feature>
<dbReference type="InterPro" id="IPR008728">
    <property type="entry name" value="Elongator_complex_protein_4"/>
</dbReference>
<dbReference type="InterPro" id="IPR027417">
    <property type="entry name" value="P-loop_NTPase"/>
</dbReference>
<keyword evidence="8" id="KW-0539">Nucleus</keyword>
<evidence type="ECO:0000313" key="10">
    <source>
        <dbReference type="EMBL" id="KAK7956007.1"/>
    </source>
</evidence>
<feature type="compositionally biased region" description="Polar residues" evidence="9">
    <location>
        <begin position="9"/>
        <end position="18"/>
    </location>
</feature>
<proteinExistence type="inferred from homology"/>
<keyword evidence="11" id="KW-1185">Reference proteome</keyword>